<organism evidence="11 12">
    <name type="scientific">Aquamicrobium zhengzhouense</name>
    <dbReference type="NCBI Taxonomy" id="2781738"/>
    <lineage>
        <taxon>Bacteria</taxon>
        <taxon>Pseudomonadati</taxon>
        <taxon>Pseudomonadota</taxon>
        <taxon>Alphaproteobacteria</taxon>
        <taxon>Hyphomicrobiales</taxon>
        <taxon>Phyllobacteriaceae</taxon>
        <taxon>Aquamicrobium</taxon>
    </lineage>
</organism>
<dbReference type="PANTHER" id="PTHR35011:SF10">
    <property type="entry name" value="TRAP TRANSPORTER SMALL PERMEASE PROTEIN"/>
    <property type="match status" value="1"/>
</dbReference>
<dbReference type="EMBL" id="JADGMQ010000002">
    <property type="protein sequence ID" value="MBI1620208.1"/>
    <property type="molecule type" value="Genomic_DNA"/>
</dbReference>
<feature type="transmembrane region" description="Helical" evidence="9">
    <location>
        <begin position="49"/>
        <end position="70"/>
    </location>
</feature>
<keyword evidence="2 9" id="KW-0813">Transport</keyword>
<evidence type="ECO:0000259" key="10">
    <source>
        <dbReference type="Pfam" id="PF04290"/>
    </source>
</evidence>
<accession>A0ABS0SA93</accession>
<comment type="subunit">
    <text evidence="9">The complex comprises the extracytoplasmic solute receptor protein and the two transmembrane proteins.</text>
</comment>
<keyword evidence="5 9" id="KW-0812">Transmembrane</keyword>
<protein>
    <recommendedName>
        <fullName evidence="9">TRAP transporter small permease protein</fullName>
    </recommendedName>
</protein>
<sequence>MSAIEVLDRLLAIVSQALKYLAAALLVGVSILICADVVMRFILNSPILGVAEIVANGIVIIAFLQLTYAVRQNSMLKSELILNLMGEKGKLASDTINALLGALLFGLVAWASWHPLVRSITTGEFVGYSSFQLPVWPVRLVIESCSILAIIAYLIHAIKAGIFGIRTDEVSAAH</sequence>
<keyword evidence="3" id="KW-1003">Cell membrane</keyword>
<feature type="transmembrane region" description="Helical" evidence="9">
    <location>
        <begin position="133"/>
        <end position="155"/>
    </location>
</feature>
<keyword evidence="7 9" id="KW-0472">Membrane</keyword>
<dbReference type="InterPro" id="IPR007387">
    <property type="entry name" value="TRAP_DctQ"/>
</dbReference>
<comment type="caution">
    <text evidence="11">The sequence shown here is derived from an EMBL/GenBank/DDBJ whole genome shotgun (WGS) entry which is preliminary data.</text>
</comment>
<comment type="subcellular location">
    <subcellularLocation>
        <location evidence="1 9">Cell inner membrane</location>
        <topology evidence="1 9">Multi-pass membrane protein</topology>
    </subcellularLocation>
</comment>
<reference evidence="11 12" key="1">
    <citation type="submission" date="2020-10" db="EMBL/GenBank/DDBJ databases">
        <title>Aquamicrobium zhengzhouensis sp. nov., a exopolysaccharide producing bacterium isolated from farmland soil.</title>
        <authorList>
            <person name="Wang X."/>
        </authorList>
    </citation>
    <scope>NUCLEOTIDE SEQUENCE [LARGE SCALE GENOMIC DNA]</scope>
    <source>
        <strain evidence="12">cd-1</strain>
    </source>
</reference>
<comment type="similarity">
    <text evidence="8 9">Belongs to the TRAP transporter small permease family.</text>
</comment>
<dbReference type="Proteomes" id="UP000601789">
    <property type="component" value="Unassembled WGS sequence"/>
</dbReference>
<dbReference type="RefSeq" id="WP_198475275.1">
    <property type="nucleotide sequence ID" value="NZ_JADGMQ010000002.1"/>
</dbReference>
<keyword evidence="12" id="KW-1185">Reference proteome</keyword>
<feature type="transmembrane region" description="Helical" evidence="9">
    <location>
        <begin position="91"/>
        <end position="113"/>
    </location>
</feature>
<evidence type="ECO:0000256" key="2">
    <source>
        <dbReference type="ARBA" id="ARBA00022448"/>
    </source>
</evidence>
<evidence type="ECO:0000256" key="7">
    <source>
        <dbReference type="ARBA" id="ARBA00023136"/>
    </source>
</evidence>
<evidence type="ECO:0000256" key="9">
    <source>
        <dbReference type="RuleBase" id="RU369079"/>
    </source>
</evidence>
<dbReference type="InterPro" id="IPR055348">
    <property type="entry name" value="DctQ"/>
</dbReference>
<keyword evidence="4 9" id="KW-0997">Cell inner membrane</keyword>
<dbReference type="Pfam" id="PF04290">
    <property type="entry name" value="DctQ"/>
    <property type="match status" value="1"/>
</dbReference>
<evidence type="ECO:0000256" key="4">
    <source>
        <dbReference type="ARBA" id="ARBA00022519"/>
    </source>
</evidence>
<gene>
    <name evidence="11" type="ORF">IOD40_05965</name>
</gene>
<feature type="domain" description="Tripartite ATP-independent periplasmic transporters DctQ component" evidence="10">
    <location>
        <begin position="31"/>
        <end position="158"/>
    </location>
</feature>
<dbReference type="PANTHER" id="PTHR35011">
    <property type="entry name" value="2,3-DIKETO-L-GULONATE TRAP TRANSPORTER SMALL PERMEASE PROTEIN YIAM"/>
    <property type="match status" value="1"/>
</dbReference>
<name>A0ABS0SA93_9HYPH</name>
<evidence type="ECO:0000256" key="3">
    <source>
        <dbReference type="ARBA" id="ARBA00022475"/>
    </source>
</evidence>
<evidence type="ECO:0000313" key="11">
    <source>
        <dbReference type="EMBL" id="MBI1620208.1"/>
    </source>
</evidence>
<proteinExistence type="inferred from homology"/>
<comment type="function">
    <text evidence="9">Part of the tripartite ATP-independent periplasmic (TRAP) transport system.</text>
</comment>
<evidence type="ECO:0000256" key="6">
    <source>
        <dbReference type="ARBA" id="ARBA00022989"/>
    </source>
</evidence>
<keyword evidence="6 9" id="KW-1133">Transmembrane helix</keyword>
<evidence type="ECO:0000256" key="8">
    <source>
        <dbReference type="ARBA" id="ARBA00038436"/>
    </source>
</evidence>
<feature type="transmembrane region" description="Helical" evidence="9">
    <location>
        <begin position="20"/>
        <end position="43"/>
    </location>
</feature>
<evidence type="ECO:0000313" key="12">
    <source>
        <dbReference type="Proteomes" id="UP000601789"/>
    </source>
</evidence>
<evidence type="ECO:0000256" key="1">
    <source>
        <dbReference type="ARBA" id="ARBA00004429"/>
    </source>
</evidence>
<evidence type="ECO:0000256" key="5">
    <source>
        <dbReference type="ARBA" id="ARBA00022692"/>
    </source>
</evidence>